<gene>
    <name evidence="3" type="ORF">Y88_1562</name>
</gene>
<dbReference type="InParanoid" id="F1Z7L6"/>
<dbReference type="STRING" id="983920.Y88_1562"/>
<proteinExistence type="predicted"/>
<keyword evidence="1" id="KW-0732">Signal</keyword>
<name>F1Z7L6_9SPHN</name>
<dbReference type="Proteomes" id="UP000004728">
    <property type="component" value="Unassembled WGS sequence"/>
</dbReference>
<accession>F1Z7L6</accession>
<dbReference type="PANTHER" id="PTHR36307:SF1">
    <property type="entry name" value="FLAGELLA BASAL BODY P-RING FORMATION PROTEIN FLGA"/>
    <property type="match status" value="1"/>
</dbReference>
<comment type="caution">
    <text evidence="3">The sequence shown here is derived from an EMBL/GenBank/DDBJ whole genome shotgun (WGS) entry which is preliminary data.</text>
</comment>
<dbReference type="HOGENOM" id="CLU_131540_0_0_5"/>
<dbReference type="eggNOG" id="COG1261">
    <property type="taxonomic scope" value="Bacteria"/>
</dbReference>
<feature type="domain" description="Flagella basal body P-ring formation protein FlgA SAF" evidence="2">
    <location>
        <begin position="105"/>
        <end position="165"/>
    </location>
</feature>
<dbReference type="AlphaFoldDB" id="F1Z7L6"/>
<reference evidence="3 4" key="1">
    <citation type="journal article" date="2012" name="J. Bacteriol.">
        <title>Draft Genome Sequence of Novosphingobium nitrogenifigens Y88T.</title>
        <authorList>
            <person name="Strabala T.J."/>
            <person name="Macdonald L."/>
            <person name="Liu V."/>
            <person name="Smit A.M."/>
        </authorList>
    </citation>
    <scope>NUCLEOTIDE SEQUENCE [LARGE SCALE GENOMIC DNA]</scope>
    <source>
        <strain evidence="3 4">DSM 19370</strain>
    </source>
</reference>
<dbReference type="Pfam" id="PF13144">
    <property type="entry name" value="ChapFlgA"/>
    <property type="match status" value="1"/>
</dbReference>
<dbReference type="Gene3D" id="2.30.30.760">
    <property type="match status" value="1"/>
</dbReference>
<feature type="signal peptide" evidence="1">
    <location>
        <begin position="1"/>
        <end position="22"/>
    </location>
</feature>
<dbReference type="PANTHER" id="PTHR36307">
    <property type="entry name" value="FLAGELLA BASAL BODY P-RING FORMATION PROTEIN FLGA"/>
    <property type="match status" value="1"/>
</dbReference>
<evidence type="ECO:0000259" key="2">
    <source>
        <dbReference type="Pfam" id="PF13144"/>
    </source>
</evidence>
<dbReference type="InterPro" id="IPR039246">
    <property type="entry name" value="Flagellar_FlgA"/>
</dbReference>
<protein>
    <recommendedName>
        <fullName evidence="2">Flagella basal body P-ring formation protein FlgA SAF domain-containing protein</fullName>
    </recommendedName>
</protein>
<organism evidence="3 4">
    <name type="scientific">Novosphingobium nitrogenifigens DSM 19370</name>
    <dbReference type="NCBI Taxonomy" id="983920"/>
    <lineage>
        <taxon>Bacteria</taxon>
        <taxon>Pseudomonadati</taxon>
        <taxon>Pseudomonadota</taxon>
        <taxon>Alphaproteobacteria</taxon>
        <taxon>Sphingomonadales</taxon>
        <taxon>Sphingomonadaceae</taxon>
        <taxon>Novosphingobium</taxon>
    </lineage>
</organism>
<dbReference type="InterPro" id="IPR017585">
    <property type="entry name" value="SAF_FlgA"/>
</dbReference>
<sequence length="168" mass="17007">MLAGMLVPIGLAALSWATPAVAAAGLQDIAGIDRAVAAFTGQSIGVPGGAARPVDRRLRLAACAAPLALSWRGEFHASILVECPDPGSWHIFVATAGGGRADPSATPVIQRGQLVTVAVTGDGFAVSQSAEAMEAGAVGAWIRVRTGPKTDPVQARVVRPGLVEVPVE</sequence>
<dbReference type="GO" id="GO:0044780">
    <property type="term" value="P:bacterial-type flagellum assembly"/>
    <property type="evidence" value="ECO:0007669"/>
    <property type="project" value="InterPro"/>
</dbReference>
<keyword evidence="4" id="KW-1185">Reference proteome</keyword>
<feature type="chain" id="PRO_5003274147" description="Flagella basal body P-ring formation protein FlgA SAF domain-containing protein" evidence="1">
    <location>
        <begin position="23"/>
        <end position="168"/>
    </location>
</feature>
<evidence type="ECO:0000256" key="1">
    <source>
        <dbReference type="SAM" id="SignalP"/>
    </source>
</evidence>
<evidence type="ECO:0000313" key="4">
    <source>
        <dbReference type="Proteomes" id="UP000004728"/>
    </source>
</evidence>
<evidence type="ECO:0000313" key="3">
    <source>
        <dbReference type="EMBL" id="EGD59407.1"/>
    </source>
</evidence>
<dbReference type="EMBL" id="AEWJ01000033">
    <property type="protein sequence ID" value="EGD59407.1"/>
    <property type="molecule type" value="Genomic_DNA"/>
</dbReference>